<protein>
    <submittedName>
        <fullName evidence="11">C2H2-type domain-containing protein</fullName>
    </submittedName>
</protein>
<feature type="region of interest" description="Disordered" evidence="9">
    <location>
        <begin position="274"/>
        <end position="294"/>
    </location>
</feature>
<dbReference type="Gene3D" id="3.30.160.60">
    <property type="entry name" value="Classic Zinc Finger"/>
    <property type="match status" value="2"/>
</dbReference>
<keyword evidence="4 8" id="KW-0863">Zinc-finger</keyword>
<dbReference type="PANTHER" id="PTHR24390:SF159">
    <property type="entry name" value="GROWTH FACTOR INDEPENDENT 1 TRANSCRIPTIONAL REPRESSOR"/>
    <property type="match status" value="1"/>
</dbReference>
<evidence type="ECO:0000259" key="10">
    <source>
        <dbReference type="PROSITE" id="PS50157"/>
    </source>
</evidence>
<dbReference type="PANTHER" id="PTHR24390">
    <property type="entry name" value="ZINC FINGER PROTEIN"/>
    <property type="match status" value="1"/>
</dbReference>
<evidence type="ECO:0000256" key="9">
    <source>
        <dbReference type="SAM" id="MobiDB-lite"/>
    </source>
</evidence>
<dbReference type="AlphaFoldDB" id="A0A0R3TRD1"/>
<evidence type="ECO:0000256" key="1">
    <source>
        <dbReference type="ARBA" id="ARBA00004123"/>
    </source>
</evidence>
<dbReference type="InterPro" id="IPR036236">
    <property type="entry name" value="Znf_C2H2_sf"/>
</dbReference>
<comment type="subcellular location">
    <subcellularLocation>
        <location evidence="1">Nucleus</location>
    </subcellularLocation>
</comment>
<evidence type="ECO:0000256" key="4">
    <source>
        <dbReference type="ARBA" id="ARBA00022771"/>
    </source>
</evidence>
<dbReference type="GO" id="GO:0003700">
    <property type="term" value="F:DNA-binding transcription factor activity"/>
    <property type="evidence" value="ECO:0007669"/>
    <property type="project" value="TreeGrafter"/>
</dbReference>
<dbReference type="SMART" id="SM00355">
    <property type="entry name" value="ZnF_C2H2"/>
    <property type="match status" value="4"/>
</dbReference>
<keyword evidence="7" id="KW-0539">Nucleus</keyword>
<dbReference type="GO" id="GO:0008270">
    <property type="term" value="F:zinc ion binding"/>
    <property type="evidence" value="ECO:0007669"/>
    <property type="project" value="UniProtKB-KW"/>
</dbReference>
<name>A0A0R3TRD1_RODNA</name>
<dbReference type="GO" id="GO:0005634">
    <property type="term" value="C:nucleus"/>
    <property type="evidence" value="ECO:0007669"/>
    <property type="project" value="UniProtKB-SubCell"/>
</dbReference>
<keyword evidence="2" id="KW-0479">Metal-binding</keyword>
<dbReference type="SUPFAM" id="SSF57667">
    <property type="entry name" value="beta-beta-alpha zinc fingers"/>
    <property type="match status" value="1"/>
</dbReference>
<evidence type="ECO:0000256" key="6">
    <source>
        <dbReference type="ARBA" id="ARBA00023125"/>
    </source>
</evidence>
<feature type="domain" description="C2H2-type" evidence="10">
    <location>
        <begin position="131"/>
        <end position="153"/>
    </location>
</feature>
<keyword evidence="6" id="KW-0238">DNA-binding</keyword>
<keyword evidence="3" id="KW-0677">Repeat</keyword>
<dbReference type="GO" id="GO:0006357">
    <property type="term" value="P:regulation of transcription by RNA polymerase II"/>
    <property type="evidence" value="ECO:0007669"/>
    <property type="project" value="TreeGrafter"/>
</dbReference>
<evidence type="ECO:0000256" key="8">
    <source>
        <dbReference type="PROSITE-ProRule" id="PRU00042"/>
    </source>
</evidence>
<dbReference type="PROSITE" id="PS00028">
    <property type="entry name" value="ZINC_FINGER_C2H2_1"/>
    <property type="match status" value="4"/>
</dbReference>
<dbReference type="WBParaSite" id="HNAJ_0001013801-mRNA-1">
    <property type="protein sequence ID" value="HNAJ_0001013801-mRNA-1"/>
    <property type="gene ID" value="HNAJ_0001013801"/>
</dbReference>
<reference evidence="11" key="1">
    <citation type="submission" date="2017-02" db="UniProtKB">
        <authorList>
            <consortium name="WormBaseParasite"/>
        </authorList>
    </citation>
    <scope>IDENTIFICATION</scope>
</reference>
<evidence type="ECO:0000256" key="2">
    <source>
        <dbReference type="ARBA" id="ARBA00022723"/>
    </source>
</evidence>
<dbReference type="InterPro" id="IPR013087">
    <property type="entry name" value="Znf_C2H2_type"/>
</dbReference>
<dbReference type="Pfam" id="PF00096">
    <property type="entry name" value="zf-C2H2"/>
    <property type="match status" value="1"/>
</dbReference>
<evidence type="ECO:0000256" key="3">
    <source>
        <dbReference type="ARBA" id="ARBA00022737"/>
    </source>
</evidence>
<feature type="domain" description="C2H2-type" evidence="10">
    <location>
        <begin position="89"/>
        <end position="117"/>
    </location>
</feature>
<dbReference type="Pfam" id="PF13894">
    <property type="entry name" value="zf-C2H2_4"/>
    <property type="match status" value="1"/>
</dbReference>
<dbReference type="GO" id="GO:0000978">
    <property type="term" value="F:RNA polymerase II cis-regulatory region sequence-specific DNA binding"/>
    <property type="evidence" value="ECO:0007669"/>
    <property type="project" value="TreeGrafter"/>
</dbReference>
<sequence length="338" mass="37513">LSFTYSPMANIRNKSTLSMEHPRSQPRVLSIDTTFTCPLCSEILSSRTHLLRHVGSEHTESLFAICKTCLQCFEPKDIDGHISACKGPYVCPYCRHTFALLSYLNRHIRRKHSTDDENRAPNNIIGSGPRYACKFCSNTFSSNNALNTHIQRHLNLVCGFCGSKMNNESNDLVNCSTCGNRLSSGDIKMGDQQMCDKSDGRAEEEVPSSSSPPQDINAVQLRMPQFTCPYCQRFYVSLTCFRKHLATHAPSQPVISSSTASAAMTIGSKPAATMVTRPPRRVSEGSTSSSTVSSSDAFFKDFTEEDWMQADSYLCLSQPQNLNLLHSIVYEGASLEFL</sequence>
<feature type="domain" description="C2H2-type" evidence="10">
    <location>
        <begin position="226"/>
        <end position="253"/>
    </location>
</feature>
<evidence type="ECO:0000313" key="11">
    <source>
        <dbReference type="WBParaSite" id="HNAJ_0001013801-mRNA-1"/>
    </source>
</evidence>
<feature type="compositionally biased region" description="Low complexity" evidence="9">
    <location>
        <begin position="284"/>
        <end position="294"/>
    </location>
</feature>
<dbReference type="STRING" id="102285.A0A0R3TRD1"/>
<proteinExistence type="predicted"/>
<evidence type="ECO:0000256" key="7">
    <source>
        <dbReference type="ARBA" id="ARBA00023242"/>
    </source>
</evidence>
<dbReference type="PROSITE" id="PS50157">
    <property type="entry name" value="ZINC_FINGER_C2H2_2"/>
    <property type="match status" value="4"/>
</dbReference>
<evidence type="ECO:0000256" key="5">
    <source>
        <dbReference type="ARBA" id="ARBA00022833"/>
    </source>
</evidence>
<feature type="region of interest" description="Disordered" evidence="9">
    <location>
        <begin position="189"/>
        <end position="216"/>
    </location>
</feature>
<organism evidence="11">
    <name type="scientific">Rodentolepis nana</name>
    <name type="common">Dwarf tapeworm</name>
    <name type="synonym">Hymenolepis nana</name>
    <dbReference type="NCBI Taxonomy" id="102285"/>
    <lineage>
        <taxon>Eukaryota</taxon>
        <taxon>Metazoa</taxon>
        <taxon>Spiralia</taxon>
        <taxon>Lophotrochozoa</taxon>
        <taxon>Platyhelminthes</taxon>
        <taxon>Cestoda</taxon>
        <taxon>Eucestoda</taxon>
        <taxon>Cyclophyllidea</taxon>
        <taxon>Hymenolepididae</taxon>
        <taxon>Rodentolepis</taxon>
    </lineage>
</organism>
<accession>A0A0R3TRD1</accession>
<feature type="compositionally biased region" description="Basic and acidic residues" evidence="9">
    <location>
        <begin position="194"/>
        <end position="204"/>
    </location>
</feature>
<keyword evidence="5" id="KW-0862">Zinc</keyword>
<feature type="domain" description="C2H2-type" evidence="10">
    <location>
        <begin position="35"/>
        <end position="59"/>
    </location>
</feature>